<gene>
    <name evidence="4" type="ORF">NEOLEDRAFT_1087470</name>
</gene>
<dbReference type="SUPFAM" id="SSF160219">
    <property type="entry name" value="AMPKBI-like"/>
    <property type="match status" value="1"/>
</dbReference>
<dbReference type="InterPro" id="IPR037256">
    <property type="entry name" value="ASC_dom_sf"/>
</dbReference>
<dbReference type="Proteomes" id="UP000076761">
    <property type="component" value="Unassembled WGS sequence"/>
</dbReference>
<sequence length="417" mass="45509">MPDVLVQHPSTHIPVYPPNHRPKPGASPYYRASAPYSSTRSLASRASRIPSYQALPPHHEFVQETVYSTIPIALGKAEEERTQHLFDDDNDAPARRKKSLEARDPVPFRITWRGGGTDVVLIRAGDDNWLGRQPMDALPDGTFTAVVPLQRGTHHVRFIVDGTQRVADDLPSAVADDGTLANYVAVPISGLTPPASPVSFYSDHASQKDREEREREGADGDEAWTQEFPEALIAAAREEEAYLAVQSDPAYGHSHSQHTPAPNIPPAPVLPRFLDKLILNSRPGVGVGEARKEERRSRSRASLSLRSSSVGEKAIPVTTASGTSVTKGENKELALNGPGLADDASVLPVPSHVVLQHLSTSAIKNGVLAVGTTIRYKRKSLMRPPSPLQREMSHELIGAHVFRGLQYLTTIYYKPIS</sequence>
<dbReference type="GO" id="GO:0005634">
    <property type="term" value="C:nucleus"/>
    <property type="evidence" value="ECO:0007669"/>
    <property type="project" value="TreeGrafter"/>
</dbReference>
<dbReference type="GO" id="GO:0005737">
    <property type="term" value="C:cytoplasm"/>
    <property type="evidence" value="ECO:0007669"/>
    <property type="project" value="TreeGrafter"/>
</dbReference>
<evidence type="ECO:0000259" key="3">
    <source>
        <dbReference type="SMART" id="SM01010"/>
    </source>
</evidence>
<dbReference type="SMART" id="SM01010">
    <property type="entry name" value="AMPKBI"/>
    <property type="match status" value="1"/>
</dbReference>
<protein>
    <submittedName>
        <fullName evidence="4">Carbohydrate-binding module family 48 protein</fullName>
    </submittedName>
</protein>
<dbReference type="GO" id="GO:0007165">
    <property type="term" value="P:signal transduction"/>
    <property type="evidence" value="ECO:0007669"/>
    <property type="project" value="TreeGrafter"/>
</dbReference>
<dbReference type="PANTHER" id="PTHR10343">
    <property type="entry name" value="5'-AMP-ACTIVATED PROTEIN KINASE , BETA SUBUNIT"/>
    <property type="match status" value="1"/>
</dbReference>
<feature type="domain" description="Association with the SNF1 complex (ASC)" evidence="3">
    <location>
        <begin position="217"/>
        <end position="416"/>
    </location>
</feature>
<dbReference type="SUPFAM" id="SSF81296">
    <property type="entry name" value="E set domains"/>
    <property type="match status" value="1"/>
</dbReference>
<dbReference type="GO" id="GO:0031588">
    <property type="term" value="C:nucleotide-activated protein kinase complex"/>
    <property type="evidence" value="ECO:0007669"/>
    <property type="project" value="TreeGrafter"/>
</dbReference>
<dbReference type="EMBL" id="KV425558">
    <property type="protein sequence ID" value="KZT28404.1"/>
    <property type="molecule type" value="Genomic_DNA"/>
</dbReference>
<dbReference type="InterPro" id="IPR014756">
    <property type="entry name" value="Ig_E-set"/>
</dbReference>
<feature type="region of interest" description="Disordered" evidence="2">
    <location>
        <begin position="1"/>
        <end position="29"/>
    </location>
</feature>
<organism evidence="4 5">
    <name type="scientific">Neolentinus lepideus HHB14362 ss-1</name>
    <dbReference type="NCBI Taxonomy" id="1314782"/>
    <lineage>
        <taxon>Eukaryota</taxon>
        <taxon>Fungi</taxon>
        <taxon>Dikarya</taxon>
        <taxon>Basidiomycota</taxon>
        <taxon>Agaricomycotina</taxon>
        <taxon>Agaricomycetes</taxon>
        <taxon>Gloeophyllales</taxon>
        <taxon>Gloeophyllaceae</taxon>
        <taxon>Neolentinus</taxon>
    </lineage>
</organism>
<evidence type="ECO:0000256" key="1">
    <source>
        <dbReference type="ARBA" id="ARBA00010926"/>
    </source>
</evidence>
<dbReference type="Pfam" id="PF16561">
    <property type="entry name" value="AMPK1_CBM"/>
    <property type="match status" value="1"/>
</dbReference>
<dbReference type="CDD" id="cd02859">
    <property type="entry name" value="E_set_AMPKbeta_like_N"/>
    <property type="match status" value="1"/>
</dbReference>
<feature type="compositionally biased region" description="Basic and acidic residues" evidence="2">
    <location>
        <begin position="205"/>
        <end position="218"/>
    </location>
</feature>
<comment type="similarity">
    <text evidence="1">Belongs to the 5'-AMP-activated protein kinase beta subunit family.</text>
</comment>
<proteinExistence type="inferred from homology"/>
<evidence type="ECO:0000313" key="4">
    <source>
        <dbReference type="EMBL" id="KZT28404.1"/>
    </source>
</evidence>
<accession>A0A165UMJ7</accession>
<dbReference type="AlphaFoldDB" id="A0A165UMJ7"/>
<dbReference type="InterPro" id="IPR032640">
    <property type="entry name" value="AMPK1_CBM"/>
</dbReference>
<dbReference type="STRING" id="1314782.A0A165UMJ7"/>
<dbReference type="Pfam" id="PF04739">
    <property type="entry name" value="AMPKBI"/>
    <property type="match status" value="1"/>
</dbReference>
<dbReference type="Gene3D" id="6.20.250.60">
    <property type="match status" value="1"/>
</dbReference>
<evidence type="ECO:0000313" key="5">
    <source>
        <dbReference type="Proteomes" id="UP000076761"/>
    </source>
</evidence>
<dbReference type="InParanoid" id="A0A165UMJ7"/>
<dbReference type="InterPro" id="IPR013783">
    <property type="entry name" value="Ig-like_fold"/>
</dbReference>
<dbReference type="InterPro" id="IPR006828">
    <property type="entry name" value="ASC_dom"/>
</dbReference>
<keyword evidence="5" id="KW-1185">Reference proteome</keyword>
<name>A0A165UMJ7_9AGAM</name>
<feature type="region of interest" description="Disordered" evidence="2">
    <location>
        <begin position="196"/>
        <end position="223"/>
    </location>
</feature>
<dbReference type="InterPro" id="IPR050827">
    <property type="entry name" value="CRP1_MDG1_kinase"/>
</dbReference>
<dbReference type="Gene3D" id="2.60.40.10">
    <property type="entry name" value="Immunoglobulins"/>
    <property type="match status" value="1"/>
</dbReference>
<reference evidence="4 5" key="1">
    <citation type="journal article" date="2016" name="Mol. Biol. Evol.">
        <title>Comparative Genomics of Early-Diverging Mushroom-Forming Fungi Provides Insights into the Origins of Lignocellulose Decay Capabilities.</title>
        <authorList>
            <person name="Nagy L.G."/>
            <person name="Riley R."/>
            <person name="Tritt A."/>
            <person name="Adam C."/>
            <person name="Daum C."/>
            <person name="Floudas D."/>
            <person name="Sun H."/>
            <person name="Yadav J.S."/>
            <person name="Pangilinan J."/>
            <person name="Larsson K.H."/>
            <person name="Matsuura K."/>
            <person name="Barry K."/>
            <person name="Labutti K."/>
            <person name="Kuo R."/>
            <person name="Ohm R.A."/>
            <person name="Bhattacharya S.S."/>
            <person name="Shirouzu T."/>
            <person name="Yoshinaga Y."/>
            <person name="Martin F.M."/>
            <person name="Grigoriev I.V."/>
            <person name="Hibbett D.S."/>
        </authorList>
    </citation>
    <scope>NUCLEOTIDE SEQUENCE [LARGE SCALE GENOMIC DNA]</scope>
    <source>
        <strain evidence="4 5">HHB14362 ss-1</strain>
    </source>
</reference>
<dbReference type="FunCoup" id="A0A165UMJ7">
    <property type="interactions" value="116"/>
</dbReference>
<feature type="region of interest" description="Disordered" evidence="2">
    <location>
        <begin position="285"/>
        <end position="308"/>
    </location>
</feature>
<dbReference type="GO" id="GO:0019901">
    <property type="term" value="F:protein kinase binding"/>
    <property type="evidence" value="ECO:0007669"/>
    <property type="project" value="TreeGrafter"/>
</dbReference>
<dbReference type="PANTHER" id="PTHR10343:SF84">
    <property type="entry name" value="5'-AMP-ACTIVATED PROTEIN KINASE SUBUNIT BETA-1"/>
    <property type="match status" value="1"/>
</dbReference>
<evidence type="ECO:0000256" key="2">
    <source>
        <dbReference type="SAM" id="MobiDB-lite"/>
    </source>
</evidence>
<dbReference type="OrthoDB" id="531008at2759"/>